<feature type="region of interest" description="Disordered" evidence="7">
    <location>
        <begin position="114"/>
        <end position="198"/>
    </location>
</feature>
<dbReference type="OrthoDB" id="1939598at2759"/>
<keyword evidence="10" id="KW-1185">Reference proteome</keyword>
<organism evidence="9 10">
    <name type="scientific">Sodiomyces alkalinus (strain CBS 110278 / VKM F-3762 / F11)</name>
    <name type="common">Alkaliphilic filamentous fungus</name>
    <dbReference type="NCBI Taxonomy" id="1314773"/>
    <lineage>
        <taxon>Eukaryota</taxon>
        <taxon>Fungi</taxon>
        <taxon>Dikarya</taxon>
        <taxon>Ascomycota</taxon>
        <taxon>Pezizomycotina</taxon>
        <taxon>Sordariomycetes</taxon>
        <taxon>Hypocreomycetidae</taxon>
        <taxon>Glomerellales</taxon>
        <taxon>Plectosphaerellaceae</taxon>
        <taxon>Sodiomyces</taxon>
    </lineage>
</organism>
<feature type="region of interest" description="Disordered" evidence="7">
    <location>
        <begin position="56"/>
        <end position="81"/>
    </location>
</feature>
<evidence type="ECO:0000256" key="1">
    <source>
        <dbReference type="ARBA" id="ARBA00004123"/>
    </source>
</evidence>
<evidence type="ECO:0000256" key="5">
    <source>
        <dbReference type="ARBA" id="ARBA00023242"/>
    </source>
</evidence>
<dbReference type="InterPro" id="IPR046347">
    <property type="entry name" value="bZIP_sf"/>
</dbReference>
<dbReference type="InterPro" id="IPR004827">
    <property type="entry name" value="bZIP"/>
</dbReference>
<dbReference type="SUPFAM" id="SSF57959">
    <property type="entry name" value="Leucine zipper domain"/>
    <property type="match status" value="1"/>
</dbReference>
<keyword evidence="2" id="KW-0805">Transcription regulation</keyword>
<name>A0A3N2Q9P9_SODAK</name>
<dbReference type="SMART" id="SM00338">
    <property type="entry name" value="BRLZ"/>
    <property type="match status" value="1"/>
</dbReference>
<dbReference type="RefSeq" id="XP_028471300.1">
    <property type="nucleotide sequence ID" value="XM_028615339.1"/>
</dbReference>
<dbReference type="Gene3D" id="1.20.5.170">
    <property type="match status" value="1"/>
</dbReference>
<reference evidence="9 10" key="1">
    <citation type="journal article" date="2018" name="Mol. Ecol.">
        <title>The obligate alkalophilic soda-lake fungus Sodiomyces alkalinus has shifted to a protein diet.</title>
        <authorList>
            <person name="Grum-Grzhimaylo A.A."/>
            <person name="Falkoski D.L."/>
            <person name="van den Heuvel J."/>
            <person name="Valero-Jimenez C.A."/>
            <person name="Min B."/>
            <person name="Choi I.G."/>
            <person name="Lipzen A."/>
            <person name="Daum C.G."/>
            <person name="Aanen D.K."/>
            <person name="Tsang A."/>
            <person name="Henrissat B."/>
            <person name="Bilanenko E.N."/>
            <person name="de Vries R.P."/>
            <person name="van Kan J.A.L."/>
            <person name="Grigoriev I.V."/>
            <person name="Debets A.J.M."/>
        </authorList>
    </citation>
    <scope>NUCLEOTIDE SEQUENCE [LARGE SCALE GENOMIC DNA]</scope>
    <source>
        <strain evidence="9 10">F11</strain>
    </source>
</reference>
<dbReference type="CDD" id="cd14705">
    <property type="entry name" value="bZIP_Zip1"/>
    <property type="match status" value="1"/>
</dbReference>
<feature type="compositionally biased region" description="Basic and acidic residues" evidence="7">
    <location>
        <begin position="180"/>
        <end position="191"/>
    </location>
</feature>
<dbReference type="PANTHER" id="PTHR13044">
    <property type="entry name" value="ACTIVATING TRANSCRIPTION FACTOR ATF 4/5"/>
    <property type="match status" value="1"/>
</dbReference>
<dbReference type="Proteomes" id="UP000272025">
    <property type="component" value="Unassembled WGS sequence"/>
</dbReference>
<evidence type="ECO:0000256" key="2">
    <source>
        <dbReference type="ARBA" id="ARBA00023015"/>
    </source>
</evidence>
<dbReference type="AlphaFoldDB" id="A0A3N2Q9P9"/>
<dbReference type="GO" id="GO:0005634">
    <property type="term" value="C:nucleus"/>
    <property type="evidence" value="ECO:0007669"/>
    <property type="project" value="UniProtKB-SubCell"/>
</dbReference>
<evidence type="ECO:0000313" key="10">
    <source>
        <dbReference type="Proteomes" id="UP000272025"/>
    </source>
</evidence>
<evidence type="ECO:0000256" key="4">
    <source>
        <dbReference type="ARBA" id="ARBA00023163"/>
    </source>
</evidence>
<proteinExistence type="predicted"/>
<dbReference type="GO" id="GO:0001228">
    <property type="term" value="F:DNA-binding transcription activator activity, RNA polymerase II-specific"/>
    <property type="evidence" value="ECO:0007669"/>
    <property type="project" value="TreeGrafter"/>
</dbReference>
<sequence length="283" mass="31684">MAPAYTSGRRGPNVSQYLRQLNTVNEKPLEDDFTFEDDLAMFTNTQFFDFETGQHMDYQAPPAKPDCDPSPTTTTVNPDALASPIGDLSNLDFMPGDFNFSDFNSYPASGVPSLHEGLGNLQPLQPNPQTHYSSPVPPHPHPHPAQAAYVQPVSRPSEPTSRPEPYNDNGNGRPVSNFEEQSRLAADEDKRRRNTAASARFRIKKKQREQALEKTAKEMSDKVTQLESRINLLETENRWLKNLVMEKNDGNEEIAAMFKEFDSKHKANKASSEAASSDVKDEN</sequence>
<feature type="region of interest" description="Disordered" evidence="7">
    <location>
        <begin position="263"/>
        <end position="283"/>
    </location>
</feature>
<evidence type="ECO:0000256" key="6">
    <source>
        <dbReference type="SAM" id="Coils"/>
    </source>
</evidence>
<comment type="subcellular location">
    <subcellularLocation>
        <location evidence="1">Nucleus</location>
    </subcellularLocation>
</comment>
<feature type="domain" description="BZIP" evidence="8">
    <location>
        <begin position="188"/>
        <end position="247"/>
    </location>
</feature>
<keyword evidence="3" id="KW-0238">DNA-binding</keyword>
<evidence type="ECO:0000313" key="9">
    <source>
        <dbReference type="EMBL" id="ROT43494.1"/>
    </source>
</evidence>
<dbReference type="PANTHER" id="PTHR13044:SF14">
    <property type="entry name" value="CRYPTOCEPHAL, ISOFORM A"/>
    <property type="match status" value="1"/>
</dbReference>
<keyword evidence="5" id="KW-0539">Nucleus</keyword>
<protein>
    <submittedName>
        <fullName evidence="9">Regulatory protein cys-3</fullName>
    </submittedName>
</protein>
<dbReference type="Pfam" id="PF07716">
    <property type="entry name" value="bZIP_2"/>
    <property type="match status" value="1"/>
</dbReference>
<evidence type="ECO:0000256" key="3">
    <source>
        <dbReference type="ARBA" id="ARBA00023125"/>
    </source>
</evidence>
<feature type="coiled-coil region" evidence="6">
    <location>
        <begin position="209"/>
        <end position="243"/>
    </location>
</feature>
<feature type="compositionally biased region" description="Low complexity" evidence="7">
    <location>
        <begin position="144"/>
        <end position="164"/>
    </location>
</feature>
<dbReference type="STRING" id="1314773.A0A3N2Q9P9"/>
<dbReference type="GO" id="GO:0000977">
    <property type="term" value="F:RNA polymerase II transcription regulatory region sequence-specific DNA binding"/>
    <property type="evidence" value="ECO:0007669"/>
    <property type="project" value="TreeGrafter"/>
</dbReference>
<dbReference type="GeneID" id="39583816"/>
<evidence type="ECO:0000259" key="8">
    <source>
        <dbReference type="PROSITE" id="PS50217"/>
    </source>
</evidence>
<dbReference type="FunFam" id="1.20.5.170:FF:000075">
    <property type="entry name" value="BZIP transcription factor (MetR)"/>
    <property type="match status" value="1"/>
</dbReference>
<accession>A0A3N2Q9P9</accession>
<keyword evidence="6" id="KW-0175">Coiled coil</keyword>
<dbReference type="PROSITE" id="PS50217">
    <property type="entry name" value="BZIP"/>
    <property type="match status" value="1"/>
</dbReference>
<dbReference type="PROSITE" id="PS00036">
    <property type="entry name" value="BZIP_BASIC"/>
    <property type="match status" value="1"/>
</dbReference>
<keyword evidence="4" id="KW-0804">Transcription</keyword>
<gene>
    <name evidence="9" type="ORF">SODALDRAFT_40432</name>
</gene>
<evidence type="ECO:0000256" key="7">
    <source>
        <dbReference type="SAM" id="MobiDB-lite"/>
    </source>
</evidence>
<dbReference type="EMBL" id="ML119051">
    <property type="protein sequence ID" value="ROT43494.1"/>
    <property type="molecule type" value="Genomic_DNA"/>
</dbReference>